<sequence length="77" mass="8546">MTSSSNNILQNCSNETSMVSALVSTNMIIDSPTVPIQNGLSFNGSLDGFQQVEKKKKKKKKIKRKLATSAMKKKRTR</sequence>
<evidence type="ECO:0000313" key="4">
    <source>
        <dbReference type="Proteomes" id="UP000663854"/>
    </source>
</evidence>
<evidence type="ECO:0000256" key="1">
    <source>
        <dbReference type="SAM" id="MobiDB-lite"/>
    </source>
</evidence>
<dbReference type="EMBL" id="CAJNOH010016425">
    <property type="protein sequence ID" value="CAF1570782.1"/>
    <property type="molecule type" value="Genomic_DNA"/>
</dbReference>
<dbReference type="AlphaFoldDB" id="A0A815YI11"/>
<evidence type="ECO:0000313" key="2">
    <source>
        <dbReference type="EMBL" id="CAF1570782.1"/>
    </source>
</evidence>
<evidence type="ECO:0000313" key="5">
    <source>
        <dbReference type="Proteomes" id="UP000663870"/>
    </source>
</evidence>
<gene>
    <name evidence="3" type="ORF">JXQ802_LOCUS59220</name>
    <name evidence="2" type="ORF">PYM288_LOCUS42560</name>
</gene>
<proteinExistence type="predicted"/>
<dbReference type="Proteomes" id="UP000663870">
    <property type="component" value="Unassembled WGS sequence"/>
</dbReference>
<evidence type="ECO:0000313" key="3">
    <source>
        <dbReference type="EMBL" id="CAF1681392.1"/>
    </source>
</evidence>
<organism evidence="2 4">
    <name type="scientific">Rotaria sordida</name>
    <dbReference type="NCBI Taxonomy" id="392033"/>
    <lineage>
        <taxon>Eukaryota</taxon>
        <taxon>Metazoa</taxon>
        <taxon>Spiralia</taxon>
        <taxon>Gnathifera</taxon>
        <taxon>Rotifera</taxon>
        <taxon>Eurotatoria</taxon>
        <taxon>Bdelloidea</taxon>
        <taxon>Philodinida</taxon>
        <taxon>Philodinidae</taxon>
        <taxon>Rotaria</taxon>
    </lineage>
</organism>
<accession>A0A815YI11</accession>
<keyword evidence="5" id="KW-1185">Reference proteome</keyword>
<name>A0A815YI11_9BILA</name>
<dbReference type="EMBL" id="CAJNOL010018384">
    <property type="protein sequence ID" value="CAF1681392.1"/>
    <property type="molecule type" value="Genomic_DNA"/>
</dbReference>
<comment type="caution">
    <text evidence="2">The sequence shown here is derived from an EMBL/GenBank/DDBJ whole genome shotgun (WGS) entry which is preliminary data.</text>
</comment>
<dbReference type="Proteomes" id="UP000663854">
    <property type="component" value="Unassembled WGS sequence"/>
</dbReference>
<feature type="region of interest" description="Disordered" evidence="1">
    <location>
        <begin position="51"/>
        <end position="77"/>
    </location>
</feature>
<protein>
    <submittedName>
        <fullName evidence="2">Uncharacterized protein</fullName>
    </submittedName>
</protein>
<feature type="compositionally biased region" description="Basic residues" evidence="1">
    <location>
        <begin position="54"/>
        <end position="77"/>
    </location>
</feature>
<reference evidence="2" key="1">
    <citation type="submission" date="2021-02" db="EMBL/GenBank/DDBJ databases">
        <authorList>
            <person name="Nowell W R."/>
        </authorList>
    </citation>
    <scope>NUCLEOTIDE SEQUENCE</scope>
</reference>